<dbReference type="EMBL" id="BARU01026735">
    <property type="protein sequence ID" value="GAH66189.1"/>
    <property type="molecule type" value="Genomic_DNA"/>
</dbReference>
<organism evidence="1">
    <name type="scientific">marine sediment metagenome</name>
    <dbReference type="NCBI Taxonomy" id="412755"/>
    <lineage>
        <taxon>unclassified sequences</taxon>
        <taxon>metagenomes</taxon>
        <taxon>ecological metagenomes</taxon>
    </lineage>
</organism>
<evidence type="ECO:0000313" key="1">
    <source>
        <dbReference type="EMBL" id="GAH66189.1"/>
    </source>
</evidence>
<gene>
    <name evidence="1" type="ORF">S03H2_42909</name>
</gene>
<proteinExistence type="predicted"/>
<comment type="caution">
    <text evidence="1">The sequence shown here is derived from an EMBL/GenBank/DDBJ whole genome shotgun (WGS) entry which is preliminary data.</text>
</comment>
<accession>X1IJ89</accession>
<protein>
    <submittedName>
        <fullName evidence="1">Uncharacterized protein</fullName>
    </submittedName>
</protein>
<dbReference type="AlphaFoldDB" id="X1IJ89"/>
<feature type="non-terminal residue" evidence="1">
    <location>
        <position position="1"/>
    </location>
</feature>
<name>X1IJ89_9ZZZZ</name>
<sequence length="34" mass="3840">AFRGAESGQEVQILHTGYKAFKTENDLQIEEWGS</sequence>
<reference evidence="1" key="1">
    <citation type="journal article" date="2014" name="Front. Microbiol.">
        <title>High frequency of phylogenetically diverse reductive dehalogenase-homologous genes in deep subseafloor sedimentary metagenomes.</title>
        <authorList>
            <person name="Kawai M."/>
            <person name="Futagami T."/>
            <person name="Toyoda A."/>
            <person name="Takaki Y."/>
            <person name="Nishi S."/>
            <person name="Hori S."/>
            <person name="Arai W."/>
            <person name="Tsubouchi T."/>
            <person name="Morono Y."/>
            <person name="Uchiyama I."/>
            <person name="Ito T."/>
            <person name="Fujiyama A."/>
            <person name="Inagaki F."/>
            <person name="Takami H."/>
        </authorList>
    </citation>
    <scope>NUCLEOTIDE SEQUENCE</scope>
    <source>
        <strain evidence="1">Expedition CK06-06</strain>
    </source>
</reference>